<reference evidence="3" key="1">
    <citation type="submission" date="2021-02" db="EMBL/GenBank/DDBJ databases">
        <authorList>
            <person name="Nieuwenhuis M."/>
            <person name="Van De Peppel L.J.J."/>
        </authorList>
    </citation>
    <scope>NUCLEOTIDE SEQUENCE</scope>
    <source>
        <strain evidence="3">D49</strain>
    </source>
</reference>
<evidence type="ECO:0000313" key="4">
    <source>
        <dbReference type="Proteomes" id="UP000717328"/>
    </source>
</evidence>
<feature type="transmembrane region" description="Helical" evidence="2">
    <location>
        <begin position="162"/>
        <end position="182"/>
    </location>
</feature>
<name>A0A9P7FP58_9AGAR</name>
<evidence type="ECO:0000313" key="3">
    <source>
        <dbReference type="EMBL" id="KAG5634700.1"/>
    </source>
</evidence>
<keyword evidence="4" id="KW-1185">Reference proteome</keyword>
<evidence type="ECO:0000256" key="1">
    <source>
        <dbReference type="SAM" id="MobiDB-lite"/>
    </source>
</evidence>
<dbReference type="Proteomes" id="UP000717328">
    <property type="component" value="Unassembled WGS sequence"/>
</dbReference>
<feature type="transmembrane region" description="Helical" evidence="2">
    <location>
        <begin position="120"/>
        <end position="142"/>
    </location>
</feature>
<proteinExistence type="predicted"/>
<dbReference type="AlphaFoldDB" id="A0A9P7FP58"/>
<feature type="transmembrane region" description="Helical" evidence="2">
    <location>
        <begin position="223"/>
        <end position="241"/>
    </location>
</feature>
<organism evidence="3 4">
    <name type="scientific">Sphagnurus paluster</name>
    <dbReference type="NCBI Taxonomy" id="117069"/>
    <lineage>
        <taxon>Eukaryota</taxon>
        <taxon>Fungi</taxon>
        <taxon>Dikarya</taxon>
        <taxon>Basidiomycota</taxon>
        <taxon>Agaricomycotina</taxon>
        <taxon>Agaricomycetes</taxon>
        <taxon>Agaricomycetidae</taxon>
        <taxon>Agaricales</taxon>
        <taxon>Tricholomatineae</taxon>
        <taxon>Lyophyllaceae</taxon>
        <taxon>Sphagnurus</taxon>
    </lineage>
</organism>
<keyword evidence="2" id="KW-0472">Membrane</keyword>
<dbReference type="EMBL" id="JABCKI010006303">
    <property type="protein sequence ID" value="KAG5634700.1"/>
    <property type="molecule type" value="Genomic_DNA"/>
</dbReference>
<reference evidence="3" key="2">
    <citation type="submission" date="2021-10" db="EMBL/GenBank/DDBJ databases">
        <title>Phylogenomics reveals ancestral predisposition of the termite-cultivated fungus Termitomyces towards a domesticated lifestyle.</title>
        <authorList>
            <person name="Auxier B."/>
            <person name="Grum-Grzhimaylo A."/>
            <person name="Cardenas M.E."/>
            <person name="Lodge J.D."/>
            <person name="Laessoe T."/>
            <person name="Pedersen O."/>
            <person name="Smith M.E."/>
            <person name="Kuyper T.W."/>
            <person name="Franco-Molano E.A."/>
            <person name="Baroni T.J."/>
            <person name="Aanen D.K."/>
        </authorList>
    </citation>
    <scope>NUCLEOTIDE SEQUENCE</scope>
    <source>
        <strain evidence="3">D49</strain>
    </source>
</reference>
<evidence type="ECO:0000256" key="2">
    <source>
        <dbReference type="SAM" id="Phobius"/>
    </source>
</evidence>
<protein>
    <submittedName>
        <fullName evidence="3">Uncharacterized protein</fullName>
    </submittedName>
</protein>
<keyword evidence="2" id="KW-0812">Transmembrane</keyword>
<feature type="region of interest" description="Disordered" evidence="1">
    <location>
        <begin position="1"/>
        <end position="59"/>
    </location>
</feature>
<sequence>MPPPAQSDLLPPSTEEITSEDVGLCEEVRADAEPEPSFEEAVPYAQTSPDIQSTTVPDDHRATPPLSVLDELPTSPPFVHDGRPSMDHQCNEIGAGSRTHQDHAHQAKEYKALSAQFNNFVLISTFTVGLNTAFLGLAYNIIVPQNGSPTATALTHYDYGQLLGLIATGIHVGIIIVAGRAAGLCFRATGSSESLARIEAGCRDKQSFTVDSFYRYVQYCERLQLIASIMLLGFLLFLSYAMFKHQAFFWVLFAASCVGGFSVFDIGFWKVSASFQAADEISKWLRGRFVEGR</sequence>
<feature type="compositionally biased region" description="Polar residues" evidence="1">
    <location>
        <begin position="45"/>
        <end position="56"/>
    </location>
</feature>
<accession>A0A9P7FP58</accession>
<comment type="caution">
    <text evidence="3">The sequence shown here is derived from an EMBL/GenBank/DDBJ whole genome shotgun (WGS) entry which is preliminary data.</text>
</comment>
<dbReference type="OrthoDB" id="3062838at2759"/>
<gene>
    <name evidence="3" type="ORF">H0H81_001057</name>
</gene>
<keyword evidence="2" id="KW-1133">Transmembrane helix</keyword>
<feature type="transmembrane region" description="Helical" evidence="2">
    <location>
        <begin position="247"/>
        <end position="268"/>
    </location>
</feature>